<feature type="transmembrane region" description="Helical" evidence="1">
    <location>
        <begin position="70"/>
        <end position="95"/>
    </location>
</feature>
<gene>
    <name evidence="2" type="ORF">HUG10_15665</name>
</gene>
<keyword evidence="1" id="KW-0812">Transmembrane</keyword>
<dbReference type="Proteomes" id="UP000509750">
    <property type="component" value="Chromosome"/>
</dbReference>
<dbReference type="GeneID" id="56030300"/>
<reference evidence="2 3" key="1">
    <citation type="submission" date="2020-07" db="EMBL/GenBank/DDBJ databases">
        <title>Gai3-2, isolated from salt lake.</title>
        <authorList>
            <person name="Cui H."/>
            <person name="Shi X."/>
        </authorList>
    </citation>
    <scope>NUCLEOTIDE SEQUENCE [LARGE SCALE GENOMIC DNA]</scope>
    <source>
        <strain evidence="2 3">Gai3-2</strain>
    </source>
</reference>
<feature type="transmembrane region" description="Helical" evidence="1">
    <location>
        <begin position="27"/>
        <end position="50"/>
    </location>
</feature>
<evidence type="ECO:0000256" key="1">
    <source>
        <dbReference type="SAM" id="Phobius"/>
    </source>
</evidence>
<dbReference type="EMBL" id="CP058529">
    <property type="protein sequence ID" value="QLG28890.1"/>
    <property type="molecule type" value="Genomic_DNA"/>
</dbReference>
<accession>A0A7D5GH38</accession>
<feature type="transmembrane region" description="Helical" evidence="1">
    <location>
        <begin position="253"/>
        <end position="273"/>
    </location>
</feature>
<dbReference type="RefSeq" id="WP_179170464.1">
    <property type="nucleotide sequence ID" value="NZ_CP058529.1"/>
</dbReference>
<sequence>MTPRGERSRHRLASTRSSVGDYLARRLPVVALVSYVTGLLAWVAVIDRWLPMPGVVTDMRMSDPGVPEAMALSNGVAGVSLYLLMWGVMMVAMMFPSSVPLFRLYSRTLEGTTTAGKATRVGSVMGTYALVWTLTGFVPLLVNSVVPITALSTEHGGPLLGGTLLLLSGYQLSPYKDRCLRQCRSPLGFLMGHHRPGVRGAIRMSWQFSVFCVGCCWALFALMVVVGSMNIVWMALIAVVLSLERTVSWGTHLAKGVGVVAGMVGSVLLLISLL</sequence>
<protein>
    <submittedName>
        <fullName evidence="2">DUF2182 domain-containing protein</fullName>
    </submittedName>
</protein>
<dbReference type="KEGG" id="halg:HUG10_15665"/>
<evidence type="ECO:0000313" key="3">
    <source>
        <dbReference type="Proteomes" id="UP000509750"/>
    </source>
</evidence>
<dbReference type="InterPro" id="IPR018688">
    <property type="entry name" value="PpoB2-like"/>
</dbReference>
<name>A0A7D5GH38_9EURY</name>
<organism evidence="2 3">
    <name type="scientific">Halorarum halophilum</name>
    <dbReference type="NCBI Taxonomy" id="2743090"/>
    <lineage>
        <taxon>Archaea</taxon>
        <taxon>Methanobacteriati</taxon>
        <taxon>Methanobacteriota</taxon>
        <taxon>Stenosarchaea group</taxon>
        <taxon>Halobacteria</taxon>
        <taxon>Halobacteriales</taxon>
        <taxon>Haloferacaceae</taxon>
        <taxon>Halorarum</taxon>
    </lineage>
</organism>
<keyword evidence="1" id="KW-0472">Membrane</keyword>
<dbReference type="Pfam" id="PF09948">
    <property type="entry name" value="PpoB2"/>
    <property type="match status" value="1"/>
</dbReference>
<evidence type="ECO:0000313" key="2">
    <source>
        <dbReference type="EMBL" id="QLG28890.1"/>
    </source>
</evidence>
<dbReference type="AlphaFoldDB" id="A0A7D5GH38"/>
<feature type="transmembrane region" description="Helical" evidence="1">
    <location>
        <begin position="208"/>
        <end position="241"/>
    </location>
</feature>
<keyword evidence="1" id="KW-1133">Transmembrane helix</keyword>
<proteinExistence type="predicted"/>
<keyword evidence="3" id="KW-1185">Reference proteome</keyword>